<proteinExistence type="predicted"/>
<dbReference type="OrthoDB" id="4144896at2"/>
<sequence>MTERGSWRNELQLRRGVKQLLRELDLAAPLDVRVLCDRLARRRNRPIKLMPYPLPAPGVFGLWIATASTDHILYQRDTTAAHQEHIILHEVGHIISGHGGDENDREVWSQLFPDLSPDSVRRALRRDGYGPAFEREAEMVATVIKEWATLLERLDFTPDRDTEAARRLRGAFDDHQGWL</sequence>
<dbReference type="EMBL" id="VFML01000001">
    <property type="protein sequence ID" value="TQJ03920.1"/>
    <property type="molecule type" value="Genomic_DNA"/>
</dbReference>
<organism evidence="1 2">
    <name type="scientific">Amycolatopsis cihanbeyliensis</name>
    <dbReference type="NCBI Taxonomy" id="1128664"/>
    <lineage>
        <taxon>Bacteria</taxon>
        <taxon>Bacillati</taxon>
        <taxon>Actinomycetota</taxon>
        <taxon>Actinomycetes</taxon>
        <taxon>Pseudonocardiales</taxon>
        <taxon>Pseudonocardiaceae</taxon>
        <taxon>Amycolatopsis</taxon>
    </lineage>
</organism>
<dbReference type="RefSeq" id="WP_141999677.1">
    <property type="nucleotide sequence ID" value="NZ_VFML01000001.1"/>
</dbReference>
<dbReference type="AlphaFoldDB" id="A0A542DLE8"/>
<comment type="caution">
    <text evidence="1">The sequence shown here is derived from an EMBL/GenBank/DDBJ whole genome shotgun (WGS) entry which is preliminary data.</text>
</comment>
<accession>A0A542DLE8</accession>
<gene>
    <name evidence="1" type="ORF">FB471_3694</name>
</gene>
<evidence type="ECO:0000313" key="1">
    <source>
        <dbReference type="EMBL" id="TQJ03920.1"/>
    </source>
</evidence>
<reference evidence="1 2" key="1">
    <citation type="submission" date="2019-06" db="EMBL/GenBank/DDBJ databases">
        <title>Sequencing the genomes of 1000 actinobacteria strains.</title>
        <authorList>
            <person name="Klenk H.-P."/>
        </authorList>
    </citation>
    <scope>NUCLEOTIDE SEQUENCE [LARGE SCALE GENOMIC DNA]</scope>
    <source>
        <strain evidence="1 2">DSM 45679</strain>
    </source>
</reference>
<evidence type="ECO:0008006" key="3">
    <source>
        <dbReference type="Google" id="ProtNLM"/>
    </source>
</evidence>
<protein>
    <recommendedName>
        <fullName evidence="3">IrrE N-terminal-like domain-containing protein</fullName>
    </recommendedName>
</protein>
<name>A0A542DLE8_AMYCI</name>
<dbReference type="Proteomes" id="UP000320876">
    <property type="component" value="Unassembled WGS sequence"/>
</dbReference>
<evidence type="ECO:0000313" key="2">
    <source>
        <dbReference type="Proteomes" id="UP000320876"/>
    </source>
</evidence>
<keyword evidence="2" id="KW-1185">Reference proteome</keyword>